<organism evidence="2 3">
    <name type="scientific">Trifolium medium</name>
    <dbReference type="NCBI Taxonomy" id="97028"/>
    <lineage>
        <taxon>Eukaryota</taxon>
        <taxon>Viridiplantae</taxon>
        <taxon>Streptophyta</taxon>
        <taxon>Embryophyta</taxon>
        <taxon>Tracheophyta</taxon>
        <taxon>Spermatophyta</taxon>
        <taxon>Magnoliopsida</taxon>
        <taxon>eudicotyledons</taxon>
        <taxon>Gunneridae</taxon>
        <taxon>Pentapetalae</taxon>
        <taxon>rosids</taxon>
        <taxon>fabids</taxon>
        <taxon>Fabales</taxon>
        <taxon>Fabaceae</taxon>
        <taxon>Papilionoideae</taxon>
        <taxon>50 kb inversion clade</taxon>
        <taxon>NPAAA clade</taxon>
        <taxon>Hologalegina</taxon>
        <taxon>IRL clade</taxon>
        <taxon>Trifolieae</taxon>
        <taxon>Trifolium</taxon>
    </lineage>
</organism>
<evidence type="ECO:0000313" key="3">
    <source>
        <dbReference type="Proteomes" id="UP000265520"/>
    </source>
</evidence>
<sequence length="65" mass="7369">MRTVKEDEWLAYLAKSKQKKLLPDAAVDPLTQVIVDAGVPKGTKRKKKVESTRTYIKIPRRGDDS</sequence>
<name>A0A392UMA7_9FABA</name>
<dbReference type="Proteomes" id="UP000265520">
    <property type="component" value="Unassembled WGS sequence"/>
</dbReference>
<evidence type="ECO:0000313" key="2">
    <source>
        <dbReference type="EMBL" id="MCI74592.1"/>
    </source>
</evidence>
<dbReference type="AlphaFoldDB" id="A0A392UMA7"/>
<feature type="non-terminal residue" evidence="2">
    <location>
        <position position="65"/>
    </location>
</feature>
<dbReference type="EMBL" id="LXQA010864018">
    <property type="protein sequence ID" value="MCI74592.1"/>
    <property type="molecule type" value="Genomic_DNA"/>
</dbReference>
<comment type="caution">
    <text evidence="2">The sequence shown here is derived from an EMBL/GenBank/DDBJ whole genome shotgun (WGS) entry which is preliminary data.</text>
</comment>
<accession>A0A392UMA7</accession>
<keyword evidence="3" id="KW-1185">Reference proteome</keyword>
<proteinExistence type="predicted"/>
<feature type="region of interest" description="Disordered" evidence="1">
    <location>
        <begin position="45"/>
        <end position="65"/>
    </location>
</feature>
<protein>
    <submittedName>
        <fullName evidence="2">Uncharacterized protein</fullName>
    </submittedName>
</protein>
<reference evidence="2 3" key="1">
    <citation type="journal article" date="2018" name="Front. Plant Sci.">
        <title>Red Clover (Trifolium pratense) and Zigzag Clover (T. medium) - A Picture of Genomic Similarities and Differences.</title>
        <authorList>
            <person name="Dluhosova J."/>
            <person name="Istvanek J."/>
            <person name="Nedelnik J."/>
            <person name="Repkova J."/>
        </authorList>
    </citation>
    <scope>NUCLEOTIDE SEQUENCE [LARGE SCALE GENOMIC DNA]</scope>
    <source>
        <strain evidence="3">cv. 10/8</strain>
        <tissue evidence="2">Leaf</tissue>
    </source>
</reference>
<evidence type="ECO:0000256" key="1">
    <source>
        <dbReference type="SAM" id="MobiDB-lite"/>
    </source>
</evidence>